<organism evidence="11 12">
    <name type="scientific">Campylobacter massiliensis</name>
    <dbReference type="NCBI Taxonomy" id="2762557"/>
    <lineage>
        <taxon>Bacteria</taxon>
        <taxon>Pseudomonadati</taxon>
        <taxon>Campylobacterota</taxon>
        <taxon>Epsilonproteobacteria</taxon>
        <taxon>Campylobacterales</taxon>
        <taxon>Campylobacteraceae</taxon>
        <taxon>Campylobacter</taxon>
    </lineage>
</organism>
<dbReference type="GO" id="GO:0008652">
    <property type="term" value="P:amino acid biosynthetic process"/>
    <property type="evidence" value="ECO:0007669"/>
    <property type="project" value="UniProtKB-KW"/>
</dbReference>
<dbReference type="InterPro" id="IPR022893">
    <property type="entry name" value="Shikimate_DH_fam"/>
</dbReference>
<dbReference type="Proteomes" id="UP000552683">
    <property type="component" value="Unassembled WGS sequence"/>
</dbReference>
<dbReference type="RefSeq" id="WP_185897561.1">
    <property type="nucleotide sequence ID" value="NZ_JACLZK010000001.1"/>
</dbReference>
<dbReference type="GO" id="GO:0009423">
    <property type="term" value="P:chorismate biosynthetic process"/>
    <property type="evidence" value="ECO:0007669"/>
    <property type="project" value="UniProtKB-UniRule"/>
</dbReference>
<feature type="binding site" evidence="8">
    <location>
        <position position="61"/>
    </location>
    <ligand>
        <name>shikimate</name>
        <dbReference type="ChEBI" id="CHEBI:36208"/>
    </ligand>
</feature>
<dbReference type="GO" id="GO:0009073">
    <property type="term" value="P:aromatic amino acid family biosynthetic process"/>
    <property type="evidence" value="ECO:0007669"/>
    <property type="project" value="UniProtKB-KW"/>
</dbReference>
<comment type="similarity">
    <text evidence="8">Belongs to the shikimate dehydrogenase family.</text>
</comment>
<accession>A0A842J6Z1</accession>
<evidence type="ECO:0000256" key="2">
    <source>
        <dbReference type="ARBA" id="ARBA00012962"/>
    </source>
</evidence>
<feature type="binding site" evidence="8">
    <location>
        <position position="86"/>
    </location>
    <ligand>
        <name>shikimate</name>
        <dbReference type="ChEBI" id="CHEBI:36208"/>
    </ligand>
</feature>
<evidence type="ECO:0000256" key="4">
    <source>
        <dbReference type="ARBA" id="ARBA00022857"/>
    </source>
</evidence>
<evidence type="ECO:0000256" key="5">
    <source>
        <dbReference type="ARBA" id="ARBA00023002"/>
    </source>
</evidence>
<feature type="binding site" evidence="8">
    <location>
        <position position="101"/>
    </location>
    <ligand>
        <name>shikimate</name>
        <dbReference type="ChEBI" id="CHEBI:36208"/>
    </ligand>
</feature>
<evidence type="ECO:0000313" key="11">
    <source>
        <dbReference type="EMBL" id="MBC2881849.1"/>
    </source>
</evidence>
<keyword evidence="5 8" id="KW-0560">Oxidoreductase</keyword>
<dbReference type="Pfam" id="PF08501">
    <property type="entry name" value="Shikimate_dh_N"/>
    <property type="match status" value="1"/>
</dbReference>
<dbReference type="SUPFAM" id="SSF53223">
    <property type="entry name" value="Aminoacid dehydrogenase-like, N-terminal domain"/>
    <property type="match status" value="1"/>
</dbReference>
<gene>
    <name evidence="8" type="primary">aroE</name>
    <name evidence="11" type="ORF">H7R39_00895</name>
</gene>
<feature type="domain" description="Quinate/shikimate 5-dehydrogenase/glutamyl-tRNA reductase" evidence="9">
    <location>
        <begin position="116"/>
        <end position="167"/>
    </location>
</feature>
<keyword evidence="4 8" id="KW-0521">NADP</keyword>
<dbReference type="InterPro" id="IPR013708">
    <property type="entry name" value="Shikimate_DH-bd_N"/>
</dbReference>
<dbReference type="PANTHER" id="PTHR21089:SF1">
    <property type="entry name" value="BIFUNCTIONAL 3-DEHYDROQUINATE DEHYDRATASE_SHIKIMATE DEHYDROGENASE, CHLOROPLASTIC"/>
    <property type="match status" value="1"/>
</dbReference>
<dbReference type="GO" id="GO:0019632">
    <property type="term" value="P:shikimate metabolic process"/>
    <property type="evidence" value="ECO:0007669"/>
    <property type="project" value="InterPro"/>
</dbReference>
<evidence type="ECO:0000256" key="7">
    <source>
        <dbReference type="ARBA" id="ARBA00049442"/>
    </source>
</evidence>
<reference evidence="11 12" key="1">
    <citation type="submission" date="2020-08" db="EMBL/GenBank/DDBJ databases">
        <title>Complete genome and description of Campylobacter massiliensis Marseille-Q3452 sp. nov.</title>
        <authorList>
            <person name="Antezack A."/>
        </authorList>
    </citation>
    <scope>NUCLEOTIDE SEQUENCE [LARGE SCALE GENOMIC DNA]</scope>
    <source>
        <strain evidence="11 12">Marseille-Q3452</strain>
    </source>
</reference>
<feature type="binding site" evidence="8">
    <location>
        <position position="211"/>
    </location>
    <ligand>
        <name>shikimate</name>
        <dbReference type="ChEBI" id="CHEBI:36208"/>
    </ligand>
</feature>
<evidence type="ECO:0000256" key="1">
    <source>
        <dbReference type="ARBA" id="ARBA00004871"/>
    </source>
</evidence>
<evidence type="ECO:0000259" key="10">
    <source>
        <dbReference type="Pfam" id="PF08501"/>
    </source>
</evidence>
<comment type="catalytic activity">
    <reaction evidence="7 8">
        <text>shikimate + NADP(+) = 3-dehydroshikimate + NADPH + H(+)</text>
        <dbReference type="Rhea" id="RHEA:17737"/>
        <dbReference type="ChEBI" id="CHEBI:15378"/>
        <dbReference type="ChEBI" id="CHEBI:16630"/>
        <dbReference type="ChEBI" id="CHEBI:36208"/>
        <dbReference type="ChEBI" id="CHEBI:57783"/>
        <dbReference type="ChEBI" id="CHEBI:58349"/>
        <dbReference type="EC" id="1.1.1.25"/>
    </reaction>
</comment>
<dbReference type="Gene3D" id="3.40.50.720">
    <property type="entry name" value="NAD(P)-binding Rossmann-like Domain"/>
    <property type="match status" value="1"/>
</dbReference>
<evidence type="ECO:0000256" key="8">
    <source>
        <dbReference type="HAMAP-Rule" id="MF_00222"/>
    </source>
</evidence>
<dbReference type="EMBL" id="JACLZK010000001">
    <property type="protein sequence ID" value="MBC2881849.1"/>
    <property type="molecule type" value="Genomic_DNA"/>
</dbReference>
<feature type="binding site" evidence="8">
    <location>
        <begin position="14"/>
        <end position="16"/>
    </location>
    <ligand>
        <name>shikimate</name>
        <dbReference type="ChEBI" id="CHEBI:36208"/>
    </ligand>
</feature>
<dbReference type="InterPro" id="IPR036291">
    <property type="entry name" value="NAD(P)-bd_dom_sf"/>
</dbReference>
<dbReference type="InterPro" id="IPR006151">
    <property type="entry name" value="Shikm_DH/Glu-tRNA_Rdtase"/>
</dbReference>
<keyword evidence="12" id="KW-1185">Reference proteome</keyword>
<feature type="domain" description="Shikimate dehydrogenase substrate binding N-terminal" evidence="10">
    <location>
        <begin position="6"/>
        <end position="88"/>
    </location>
</feature>
<name>A0A842J6Z1_9BACT</name>
<dbReference type="HAMAP" id="MF_00222">
    <property type="entry name" value="Shikimate_DH_AroE"/>
    <property type="match status" value="1"/>
</dbReference>
<comment type="pathway">
    <text evidence="1 8">Metabolic intermediate biosynthesis; chorismate biosynthesis; chorismate from D-erythrose 4-phosphate and phosphoenolpyruvate: step 4/7.</text>
</comment>
<proteinExistence type="inferred from homology"/>
<dbReference type="UniPathway" id="UPA00053">
    <property type="reaction ID" value="UER00087"/>
</dbReference>
<dbReference type="Gene3D" id="3.40.50.10860">
    <property type="entry name" value="Leucine Dehydrogenase, chain A, domain 1"/>
    <property type="match status" value="1"/>
</dbReference>
<evidence type="ECO:0000259" key="9">
    <source>
        <dbReference type="Pfam" id="PF01488"/>
    </source>
</evidence>
<dbReference type="EC" id="1.1.1.25" evidence="2 8"/>
<comment type="subunit">
    <text evidence="8">Homodimer.</text>
</comment>
<dbReference type="AlphaFoldDB" id="A0A842J6Z1"/>
<protein>
    <recommendedName>
        <fullName evidence="2 8">Shikimate dehydrogenase (NADP(+))</fullName>
        <shortName evidence="8">SDH</shortName>
        <ecNumber evidence="2 8">1.1.1.25</ecNumber>
    </recommendedName>
</protein>
<keyword evidence="6 8" id="KW-0057">Aromatic amino acid biosynthesis</keyword>
<feature type="binding site" evidence="8">
    <location>
        <position position="209"/>
    </location>
    <ligand>
        <name>NADP(+)</name>
        <dbReference type="ChEBI" id="CHEBI:58349"/>
    </ligand>
</feature>
<dbReference type="GO" id="GO:0004764">
    <property type="term" value="F:shikimate 3-dehydrogenase (NADP+) activity"/>
    <property type="evidence" value="ECO:0007669"/>
    <property type="project" value="UniProtKB-UniRule"/>
</dbReference>
<dbReference type="NCBIfam" id="TIGR00507">
    <property type="entry name" value="aroE"/>
    <property type="match status" value="1"/>
</dbReference>
<dbReference type="InterPro" id="IPR011342">
    <property type="entry name" value="Shikimate_DH"/>
</dbReference>
<sequence length="271" mass="29583">MMIFAVFGNPISHSVSPRLHNLALGELGLSREALYTRYELEDGSRLISKFKELKLSGANVTVPHKEAALAQCDIADETATKIGSVNTLVSRGDKIYGYNTDAPGFLLAIEDFGQINSALVLGAGGTARAVAYALKSRDVRVCVLNRSEERLANFAEFEKFSWTNFGEFRGCKFDLVVNTTSAGLKDENLPAPIEILRPILDEAKFAFDVIYGKKTPFLNLAAASGLAHKDGSEMLLFQAVKALNLFFEGSLDETKIEASMRKALYLSASSR</sequence>
<comment type="function">
    <text evidence="8">Involved in the biosynthesis of the chorismate, which leads to the biosynthesis of aromatic amino acids. Catalyzes the reversible NADPH linked reduction of 3-dehydroshikimate (DHSA) to yield shikimate (SA).</text>
</comment>
<dbReference type="NCBIfam" id="NF001316">
    <property type="entry name" value="PRK00258.2-5"/>
    <property type="match status" value="1"/>
</dbReference>
<comment type="caution">
    <text evidence="8">Lacks conserved residue(s) required for the propagation of feature annotation.</text>
</comment>
<dbReference type="CDD" id="cd01065">
    <property type="entry name" value="NAD_bind_Shikimate_DH"/>
    <property type="match status" value="1"/>
</dbReference>
<comment type="caution">
    <text evidence="11">The sequence shown here is derived from an EMBL/GenBank/DDBJ whole genome shotgun (WGS) entry which is preliminary data.</text>
</comment>
<feature type="binding site" evidence="8">
    <location>
        <position position="77"/>
    </location>
    <ligand>
        <name>NADP(+)</name>
        <dbReference type="ChEBI" id="CHEBI:58349"/>
    </ligand>
</feature>
<feature type="binding site" evidence="8">
    <location>
        <position position="231"/>
    </location>
    <ligand>
        <name>NADP(+)</name>
        <dbReference type="ChEBI" id="CHEBI:58349"/>
    </ligand>
</feature>
<keyword evidence="3 8" id="KW-0028">Amino-acid biosynthesis</keyword>
<feature type="binding site" evidence="8">
    <location>
        <position position="238"/>
    </location>
    <ligand>
        <name>shikimate</name>
        <dbReference type="ChEBI" id="CHEBI:36208"/>
    </ligand>
</feature>
<evidence type="ECO:0000313" key="12">
    <source>
        <dbReference type="Proteomes" id="UP000552683"/>
    </source>
</evidence>
<feature type="active site" description="Proton acceptor" evidence="8">
    <location>
        <position position="65"/>
    </location>
</feature>
<dbReference type="Pfam" id="PF01488">
    <property type="entry name" value="Shikimate_DH"/>
    <property type="match status" value="1"/>
</dbReference>
<dbReference type="InterPro" id="IPR046346">
    <property type="entry name" value="Aminoacid_DH-like_N_sf"/>
</dbReference>
<dbReference type="GO" id="GO:0050661">
    <property type="term" value="F:NADP binding"/>
    <property type="evidence" value="ECO:0007669"/>
    <property type="project" value="InterPro"/>
</dbReference>
<dbReference type="SUPFAM" id="SSF51735">
    <property type="entry name" value="NAD(P)-binding Rossmann-fold domains"/>
    <property type="match status" value="1"/>
</dbReference>
<dbReference type="PANTHER" id="PTHR21089">
    <property type="entry name" value="SHIKIMATE DEHYDROGENASE"/>
    <property type="match status" value="1"/>
</dbReference>
<evidence type="ECO:0000256" key="3">
    <source>
        <dbReference type="ARBA" id="ARBA00022605"/>
    </source>
</evidence>
<dbReference type="GO" id="GO:0005829">
    <property type="term" value="C:cytosol"/>
    <property type="evidence" value="ECO:0007669"/>
    <property type="project" value="TreeGrafter"/>
</dbReference>
<evidence type="ECO:0000256" key="6">
    <source>
        <dbReference type="ARBA" id="ARBA00023141"/>
    </source>
</evidence>